<dbReference type="PANTHER" id="PTHR20881:SF0">
    <property type="entry name" value="3-METHYL-2-OXOBUTANOATE HYDROXYMETHYLTRANSFERASE"/>
    <property type="match status" value="1"/>
</dbReference>
<evidence type="ECO:0000313" key="11">
    <source>
        <dbReference type="EMBL" id="ATW26175.1"/>
    </source>
</evidence>
<evidence type="ECO:0000256" key="2">
    <source>
        <dbReference type="ARBA" id="ARBA00008676"/>
    </source>
</evidence>
<dbReference type="GO" id="GO:0003864">
    <property type="term" value="F:3-methyl-2-oxobutanoate hydroxymethyltransferase activity"/>
    <property type="evidence" value="ECO:0007669"/>
    <property type="project" value="UniProtKB-UniRule"/>
</dbReference>
<comment type="subunit">
    <text evidence="3 7">Homodecamer; pentamer of dimers.</text>
</comment>
<evidence type="ECO:0000256" key="9">
    <source>
        <dbReference type="PIRSR" id="PIRSR000388-2"/>
    </source>
</evidence>
<evidence type="ECO:0000256" key="6">
    <source>
        <dbReference type="ARBA" id="ARBA00056497"/>
    </source>
</evidence>
<dbReference type="PANTHER" id="PTHR20881">
    <property type="entry name" value="3-METHYL-2-OXOBUTANOATE HYDROXYMETHYLTRANSFERASE"/>
    <property type="match status" value="1"/>
</dbReference>
<reference evidence="11 12" key="1">
    <citation type="submission" date="2016-10" db="EMBL/GenBank/DDBJ databases">
        <title>Complete Genome Sequence of Peptococcaceae strain DCMF.</title>
        <authorList>
            <person name="Edwards R.J."/>
            <person name="Holland S.I."/>
            <person name="Deshpande N.P."/>
            <person name="Wong Y.K."/>
            <person name="Ertan H."/>
            <person name="Manefield M."/>
            <person name="Russell T.L."/>
            <person name="Lee M.J."/>
        </authorList>
    </citation>
    <scope>NUCLEOTIDE SEQUENCE [LARGE SCALE GENOMIC DNA]</scope>
    <source>
        <strain evidence="11 12">DCMF</strain>
    </source>
</reference>
<dbReference type="EC" id="2.1.2.11" evidence="7"/>
<protein>
    <recommendedName>
        <fullName evidence="7">3-methyl-2-oxobutanoate hydroxymethyltransferase</fullName>
        <ecNumber evidence="7">2.1.2.11</ecNumber>
    </recommendedName>
    <alternativeName>
        <fullName evidence="7">Ketopantoate hydroxymethyltransferase</fullName>
        <shortName evidence="7">KPHMT</shortName>
    </alternativeName>
</protein>
<name>A0A3G1KVD8_FORW1</name>
<dbReference type="InterPro" id="IPR040442">
    <property type="entry name" value="Pyrv_kinase-like_dom_sf"/>
</dbReference>
<keyword evidence="7 10" id="KW-0460">Magnesium</keyword>
<evidence type="ECO:0000256" key="4">
    <source>
        <dbReference type="ARBA" id="ARBA00022655"/>
    </source>
</evidence>
<evidence type="ECO:0000256" key="7">
    <source>
        <dbReference type="HAMAP-Rule" id="MF_00156"/>
    </source>
</evidence>
<gene>
    <name evidence="7" type="primary">panB</name>
    <name evidence="11" type="ORF">DCMF_16610</name>
</gene>
<feature type="binding site" evidence="7 9">
    <location>
        <position position="84"/>
    </location>
    <ligand>
        <name>3-methyl-2-oxobutanoate</name>
        <dbReference type="ChEBI" id="CHEBI:11851"/>
    </ligand>
</feature>
<dbReference type="RefSeq" id="WP_148135454.1">
    <property type="nucleotide sequence ID" value="NZ_CP017634.1"/>
</dbReference>
<dbReference type="CDD" id="cd06557">
    <property type="entry name" value="KPHMT-like"/>
    <property type="match status" value="1"/>
</dbReference>
<dbReference type="GO" id="GO:0005737">
    <property type="term" value="C:cytoplasm"/>
    <property type="evidence" value="ECO:0007669"/>
    <property type="project" value="UniProtKB-SubCell"/>
</dbReference>
<dbReference type="PIRSF" id="PIRSF000388">
    <property type="entry name" value="Pantoate_hydroxy_MeTrfase"/>
    <property type="match status" value="1"/>
</dbReference>
<evidence type="ECO:0000256" key="8">
    <source>
        <dbReference type="PIRSR" id="PIRSR000388-1"/>
    </source>
</evidence>
<sequence>MTKKNIIDFQRMAAEGEKITWLTGYDYLTAKLQEKAGVDMILVGDSLGMVCLGYDTTFPVTMDDCIRHCQAVRRGAPNTFIVGDMPYMSYQVSDEQAVANAGRFVKESLVDAVKLEGGGAAMVSRAKAINEAGILVIGHIGLTPQFMGQMGGYKAQGKSAGAALKLVNQAKALEEAGSCMILVEGVPAAVGKAITERAKIPILGIGAGSYTHGQLIIYADMVGMYDNFVPKFVKKYADVGAIMVQAFKDYVDEVHQGSFPIDEKHTYLMKEEDEKEFLALLAKTEN</sequence>
<dbReference type="OrthoDB" id="9781789at2"/>
<evidence type="ECO:0000256" key="10">
    <source>
        <dbReference type="PIRSR" id="PIRSR000388-3"/>
    </source>
</evidence>
<comment type="function">
    <text evidence="6 7">Catalyzes the reversible reaction in which hydroxymethyl group from 5,10-methylenetetrahydrofolate is transferred onto alpha-ketoisovalerate to form ketopantoate.</text>
</comment>
<dbReference type="NCBIfam" id="NF001452">
    <property type="entry name" value="PRK00311.1"/>
    <property type="match status" value="1"/>
</dbReference>
<dbReference type="NCBIfam" id="TIGR00222">
    <property type="entry name" value="panB"/>
    <property type="match status" value="1"/>
</dbReference>
<dbReference type="GO" id="GO:0015940">
    <property type="term" value="P:pantothenate biosynthetic process"/>
    <property type="evidence" value="ECO:0007669"/>
    <property type="project" value="UniProtKB-UniRule"/>
</dbReference>
<dbReference type="GO" id="GO:0008168">
    <property type="term" value="F:methyltransferase activity"/>
    <property type="evidence" value="ECO:0007669"/>
    <property type="project" value="UniProtKB-KW"/>
</dbReference>
<dbReference type="FunFam" id="3.20.20.60:FF:000003">
    <property type="entry name" value="3-methyl-2-oxobutanoate hydroxymethyltransferase"/>
    <property type="match status" value="1"/>
</dbReference>
<comment type="similarity">
    <text evidence="2 7">Belongs to the PanB family.</text>
</comment>
<feature type="binding site" evidence="7 10">
    <location>
        <position position="84"/>
    </location>
    <ligand>
        <name>Mg(2+)</name>
        <dbReference type="ChEBI" id="CHEBI:18420"/>
    </ligand>
</feature>
<dbReference type="Gene3D" id="3.20.20.60">
    <property type="entry name" value="Phosphoenolpyruvate-binding domains"/>
    <property type="match status" value="1"/>
</dbReference>
<comment type="cofactor">
    <cofactor evidence="7 10">
        <name>Mg(2+)</name>
        <dbReference type="ChEBI" id="CHEBI:18420"/>
    </cofactor>
    <text evidence="7 10">Binds 1 Mg(2+) ion per subunit.</text>
</comment>
<dbReference type="HAMAP" id="MF_00156">
    <property type="entry name" value="PanB"/>
    <property type="match status" value="1"/>
</dbReference>
<keyword evidence="12" id="KW-1185">Reference proteome</keyword>
<keyword evidence="7" id="KW-0963">Cytoplasm</keyword>
<evidence type="ECO:0000256" key="5">
    <source>
        <dbReference type="ARBA" id="ARBA00022679"/>
    </source>
</evidence>
<feature type="active site" description="Proton acceptor" evidence="7 8">
    <location>
        <position position="184"/>
    </location>
</feature>
<feature type="binding site" evidence="7 10">
    <location>
        <position position="45"/>
    </location>
    <ligand>
        <name>Mg(2+)</name>
        <dbReference type="ChEBI" id="CHEBI:18420"/>
    </ligand>
</feature>
<evidence type="ECO:0000256" key="3">
    <source>
        <dbReference type="ARBA" id="ARBA00011424"/>
    </source>
</evidence>
<accession>A0A3G1KVD8</accession>
<organism evidence="11 12">
    <name type="scientific">Formimonas warabiya</name>
    <dbReference type="NCBI Taxonomy" id="1761012"/>
    <lineage>
        <taxon>Bacteria</taxon>
        <taxon>Bacillati</taxon>
        <taxon>Bacillota</taxon>
        <taxon>Clostridia</taxon>
        <taxon>Eubacteriales</taxon>
        <taxon>Peptococcaceae</taxon>
        <taxon>Candidatus Formimonas</taxon>
    </lineage>
</organism>
<feature type="binding site" evidence="7 9">
    <location>
        <position position="114"/>
    </location>
    <ligand>
        <name>3-methyl-2-oxobutanoate</name>
        <dbReference type="ChEBI" id="CHEBI:11851"/>
    </ligand>
</feature>
<dbReference type="GO" id="GO:0032259">
    <property type="term" value="P:methylation"/>
    <property type="evidence" value="ECO:0007669"/>
    <property type="project" value="UniProtKB-KW"/>
</dbReference>
<dbReference type="Pfam" id="PF02548">
    <property type="entry name" value="Pantoate_transf"/>
    <property type="match status" value="1"/>
</dbReference>
<keyword evidence="5 7" id="KW-0808">Transferase</keyword>
<feature type="binding site" evidence="7 10">
    <location>
        <position position="116"/>
    </location>
    <ligand>
        <name>Mg(2+)</name>
        <dbReference type="ChEBI" id="CHEBI:18420"/>
    </ligand>
</feature>
<keyword evidence="7 10" id="KW-0479">Metal-binding</keyword>
<dbReference type="KEGG" id="fwa:DCMF_16610"/>
<dbReference type="SUPFAM" id="SSF51621">
    <property type="entry name" value="Phosphoenolpyruvate/pyruvate domain"/>
    <property type="match status" value="1"/>
</dbReference>
<dbReference type="EMBL" id="CP017634">
    <property type="protein sequence ID" value="ATW26175.1"/>
    <property type="molecule type" value="Genomic_DNA"/>
</dbReference>
<evidence type="ECO:0000256" key="1">
    <source>
        <dbReference type="ARBA" id="ARBA00005033"/>
    </source>
</evidence>
<evidence type="ECO:0000313" key="12">
    <source>
        <dbReference type="Proteomes" id="UP000323521"/>
    </source>
</evidence>
<feature type="binding site" evidence="7 9">
    <location>
        <begin position="45"/>
        <end position="46"/>
    </location>
    <ligand>
        <name>3-methyl-2-oxobutanoate</name>
        <dbReference type="ChEBI" id="CHEBI:11851"/>
    </ligand>
</feature>
<keyword evidence="4 7" id="KW-0566">Pantothenate biosynthesis</keyword>
<proteinExistence type="inferred from homology"/>
<dbReference type="InterPro" id="IPR015813">
    <property type="entry name" value="Pyrv/PenolPyrv_kinase-like_dom"/>
</dbReference>
<dbReference type="Proteomes" id="UP000323521">
    <property type="component" value="Chromosome"/>
</dbReference>
<comment type="pathway">
    <text evidence="1 7">Cofactor biosynthesis; (R)-pantothenate biosynthesis; (R)-pantoate from 3-methyl-2-oxobutanoate: step 1/2.</text>
</comment>
<comment type="subcellular location">
    <subcellularLocation>
        <location evidence="7">Cytoplasm</location>
    </subcellularLocation>
</comment>
<keyword evidence="11" id="KW-0489">Methyltransferase</keyword>
<dbReference type="UniPathway" id="UPA00028">
    <property type="reaction ID" value="UER00003"/>
</dbReference>
<dbReference type="InterPro" id="IPR003700">
    <property type="entry name" value="Pantoate_hydroxy_MeTrfase"/>
</dbReference>
<dbReference type="GO" id="GO:0000287">
    <property type="term" value="F:magnesium ion binding"/>
    <property type="evidence" value="ECO:0007669"/>
    <property type="project" value="TreeGrafter"/>
</dbReference>
<comment type="catalytic activity">
    <reaction evidence="7">
        <text>(6R)-5,10-methylene-5,6,7,8-tetrahydrofolate + 3-methyl-2-oxobutanoate + H2O = 2-dehydropantoate + (6S)-5,6,7,8-tetrahydrofolate</text>
        <dbReference type="Rhea" id="RHEA:11824"/>
        <dbReference type="ChEBI" id="CHEBI:11561"/>
        <dbReference type="ChEBI" id="CHEBI:11851"/>
        <dbReference type="ChEBI" id="CHEBI:15377"/>
        <dbReference type="ChEBI" id="CHEBI:15636"/>
        <dbReference type="ChEBI" id="CHEBI:57453"/>
        <dbReference type="EC" id="2.1.2.11"/>
    </reaction>
</comment>
<dbReference type="AlphaFoldDB" id="A0A3G1KVD8"/>